<keyword evidence="1" id="KW-0547">Nucleotide-binding</keyword>
<dbReference type="EMBL" id="LR877154">
    <property type="protein sequence ID" value="CAD2217932.1"/>
    <property type="molecule type" value="Genomic_DNA"/>
</dbReference>
<dbReference type="SMART" id="SM00847">
    <property type="entry name" value="HA2"/>
    <property type="match status" value="1"/>
</dbReference>
<dbReference type="Proteomes" id="UP000515908">
    <property type="component" value="Chromosome 10"/>
</dbReference>
<keyword evidence="4" id="KW-0067">ATP-binding</keyword>
<dbReference type="SMART" id="SM00490">
    <property type="entry name" value="HELICc"/>
    <property type="match status" value="1"/>
</dbReference>
<dbReference type="Gene3D" id="3.40.50.300">
    <property type="entry name" value="P-loop containing nucleotide triphosphate hydrolases"/>
    <property type="match status" value="1"/>
</dbReference>
<dbReference type="Pfam" id="PF21010">
    <property type="entry name" value="HA2_C"/>
    <property type="match status" value="1"/>
</dbReference>
<dbReference type="PANTHER" id="PTHR18934:SF99">
    <property type="entry name" value="ATP-DEPENDENT RNA HELICASE DHX37-RELATED"/>
    <property type="match status" value="1"/>
</dbReference>
<evidence type="ECO:0000256" key="1">
    <source>
        <dbReference type="ARBA" id="ARBA00022741"/>
    </source>
</evidence>
<dbReference type="GO" id="GO:0016787">
    <property type="term" value="F:hydrolase activity"/>
    <property type="evidence" value="ECO:0007669"/>
    <property type="project" value="UniProtKB-KW"/>
</dbReference>
<dbReference type="InterPro" id="IPR007502">
    <property type="entry name" value="Helicase-assoc_dom"/>
</dbReference>
<dbReference type="GO" id="GO:0005730">
    <property type="term" value="C:nucleolus"/>
    <property type="evidence" value="ECO:0007669"/>
    <property type="project" value="TreeGrafter"/>
</dbReference>
<dbReference type="InterPro" id="IPR027417">
    <property type="entry name" value="P-loop_NTPase"/>
</dbReference>
<dbReference type="Gene3D" id="1.10.10.2130">
    <property type="entry name" value="DEAH helicase family, winged-helix domain"/>
    <property type="match status" value="1"/>
</dbReference>
<accession>A0A7G2CI71</accession>
<name>A0A7G2CI71_9TRYP</name>
<dbReference type="GO" id="GO:0005524">
    <property type="term" value="F:ATP binding"/>
    <property type="evidence" value="ECO:0007669"/>
    <property type="project" value="UniProtKB-KW"/>
</dbReference>
<proteinExistence type="predicted"/>
<evidence type="ECO:0000256" key="3">
    <source>
        <dbReference type="ARBA" id="ARBA00022806"/>
    </source>
</evidence>
<dbReference type="Pfam" id="PF00271">
    <property type="entry name" value="Helicase_C"/>
    <property type="match status" value="1"/>
</dbReference>
<feature type="domain" description="Helicase C-terminal" evidence="6">
    <location>
        <begin position="1"/>
        <end position="130"/>
    </location>
</feature>
<dbReference type="InterPro" id="IPR048333">
    <property type="entry name" value="HA2_WH"/>
</dbReference>
<dbReference type="PANTHER" id="PTHR18934">
    <property type="entry name" value="ATP-DEPENDENT RNA HELICASE"/>
    <property type="match status" value="1"/>
</dbReference>
<evidence type="ECO:0000259" key="6">
    <source>
        <dbReference type="PROSITE" id="PS51194"/>
    </source>
</evidence>
<evidence type="ECO:0000256" key="5">
    <source>
        <dbReference type="SAM" id="MobiDB-lite"/>
    </source>
</evidence>
<dbReference type="Pfam" id="PF04408">
    <property type="entry name" value="WHD_HA2"/>
    <property type="match status" value="1"/>
</dbReference>
<protein>
    <submittedName>
        <fullName evidence="7">Helicase conserved C-terminal domain/Helicase associated domain (HA2)/Oligonucleotide/oligosaccharide-binding (OB)-fold, putative</fullName>
    </submittedName>
</protein>
<evidence type="ECO:0000313" key="7">
    <source>
        <dbReference type="EMBL" id="CAD2217932.1"/>
    </source>
</evidence>
<dbReference type="InterPro" id="IPR042035">
    <property type="entry name" value="DEAH_win-hel_dom"/>
</dbReference>
<dbReference type="GO" id="GO:0000462">
    <property type="term" value="P:maturation of SSU-rRNA from tricistronic rRNA transcript (SSU-rRNA, 5.8S rRNA, LSU-rRNA)"/>
    <property type="evidence" value="ECO:0007669"/>
    <property type="project" value="TreeGrafter"/>
</dbReference>
<feature type="compositionally biased region" description="Low complexity" evidence="5">
    <location>
        <begin position="313"/>
        <end position="324"/>
    </location>
</feature>
<dbReference type="InterPro" id="IPR011709">
    <property type="entry name" value="DEAD-box_helicase_OB_fold"/>
</dbReference>
<dbReference type="InterPro" id="IPR001650">
    <property type="entry name" value="Helicase_C-like"/>
</dbReference>
<dbReference type="AlphaFoldDB" id="A0A7G2CI71"/>
<organism evidence="7 8">
    <name type="scientific">Angomonas deanei</name>
    <dbReference type="NCBI Taxonomy" id="59799"/>
    <lineage>
        <taxon>Eukaryota</taxon>
        <taxon>Discoba</taxon>
        <taxon>Euglenozoa</taxon>
        <taxon>Kinetoplastea</taxon>
        <taxon>Metakinetoplastina</taxon>
        <taxon>Trypanosomatida</taxon>
        <taxon>Trypanosomatidae</taxon>
        <taxon>Strigomonadinae</taxon>
        <taxon>Angomonas</taxon>
    </lineage>
</organism>
<evidence type="ECO:0000256" key="4">
    <source>
        <dbReference type="ARBA" id="ARBA00022840"/>
    </source>
</evidence>
<sequence length="437" mass="48563">MHVLPLYALLDTRKQKEVFNPPPKGKRLCVVSTNVAETSITIPNIRYVVDCGRVKNKTMDKLTQASCYKIEWTSQASAEQRSGRAGRVGPGHCYRLYSTAVYSNVMSPHSVPEILRTPLESVVLLMKHIGIEQVGGFPFPSPPMEEDIKNALIHLKTIGGLTDGTFSITPLGERMLAYPVLPRFARAIVECQDKKWLHILHMVVAIVAMASTCSTPFTAEGNQVKYSKSSEAEKDPRRGKVRSLLCPGSDLITNFRAFGKYLADQRKSCHEYCLVQKSMKEAKMLFYQLCSLAAQDRSTDDEIPDTVDTTEQSSSAPPADSLSSITQTDELSVRKIFIPGLIDQIARRATPQECIAYKVSYNEKKTSSAPYLILSTRAIAFIHPTSSVSHTLPPPEYVLFSHLQTVSRSESKTAQTHMLGVTIVVKEWLLEAGCEDY</sequence>
<feature type="region of interest" description="Disordered" evidence="5">
    <location>
        <begin position="300"/>
        <end position="324"/>
    </location>
</feature>
<gene>
    <name evidence="7" type="ORF">ADEAN_000541800</name>
</gene>
<keyword evidence="8" id="KW-1185">Reference proteome</keyword>
<keyword evidence="2" id="KW-0378">Hydrolase</keyword>
<dbReference type="PROSITE" id="PS51194">
    <property type="entry name" value="HELICASE_CTER"/>
    <property type="match status" value="1"/>
</dbReference>
<reference evidence="7 8" key="1">
    <citation type="submission" date="2020-08" db="EMBL/GenBank/DDBJ databases">
        <authorList>
            <person name="Newling K."/>
            <person name="Davey J."/>
            <person name="Forrester S."/>
        </authorList>
    </citation>
    <scope>NUCLEOTIDE SEQUENCE [LARGE SCALE GENOMIC DNA]</scope>
    <source>
        <strain evidence="8">Crithidia deanei Carvalho (ATCC PRA-265)</strain>
    </source>
</reference>
<evidence type="ECO:0000313" key="8">
    <source>
        <dbReference type="Proteomes" id="UP000515908"/>
    </source>
</evidence>
<keyword evidence="3" id="KW-0347">Helicase</keyword>
<dbReference type="OrthoDB" id="10253254at2759"/>
<dbReference type="VEuPathDB" id="TriTrypDB:ADEAN_000541800"/>
<dbReference type="GO" id="GO:0003723">
    <property type="term" value="F:RNA binding"/>
    <property type="evidence" value="ECO:0007669"/>
    <property type="project" value="TreeGrafter"/>
</dbReference>
<dbReference type="SUPFAM" id="SSF52540">
    <property type="entry name" value="P-loop containing nucleoside triphosphate hydrolases"/>
    <property type="match status" value="1"/>
</dbReference>
<dbReference type="CDD" id="cd18791">
    <property type="entry name" value="SF2_C_RHA"/>
    <property type="match status" value="1"/>
</dbReference>
<evidence type="ECO:0000256" key="2">
    <source>
        <dbReference type="ARBA" id="ARBA00022801"/>
    </source>
</evidence>
<dbReference type="GO" id="GO:0004386">
    <property type="term" value="F:helicase activity"/>
    <property type="evidence" value="ECO:0007669"/>
    <property type="project" value="UniProtKB-KW"/>
</dbReference>
<dbReference type="Pfam" id="PF07717">
    <property type="entry name" value="OB_NTP_bind"/>
    <property type="match status" value="1"/>
</dbReference>